<gene>
    <name evidence="9" type="ORF">F0919_06005</name>
</gene>
<dbReference type="AlphaFoldDB" id="A0A5M6CPY0"/>
<evidence type="ECO:0000256" key="5">
    <source>
        <dbReference type="ARBA" id="ARBA00022840"/>
    </source>
</evidence>
<evidence type="ECO:0000256" key="2">
    <source>
        <dbReference type="ARBA" id="ARBA00022448"/>
    </source>
</evidence>
<name>A0A5M6CPY0_9BACT</name>
<dbReference type="EMBL" id="VWSH01000001">
    <property type="protein sequence ID" value="KAA5537224.1"/>
    <property type="molecule type" value="Genomic_DNA"/>
</dbReference>
<protein>
    <submittedName>
        <fullName evidence="9">ABC transporter ATP-binding protein</fullName>
    </submittedName>
</protein>
<evidence type="ECO:0000256" key="1">
    <source>
        <dbReference type="ARBA" id="ARBA00005417"/>
    </source>
</evidence>
<dbReference type="InterPro" id="IPR027417">
    <property type="entry name" value="P-loop_NTPase"/>
</dbReference>
<keyword evidence="2" id="KW-0813">Transport</keyword>
<comment type="caution">
    <text evidence="9">The sequence shown here is derived from an EMBL/GenBank/DDBJ whole genome shotgun (WGS) entry which is preliminary data.</text>
</comment>
<evidence type="ECO:0000256" key="6">
    <source>
        <dbReference type="ARBA" id="ARBA00022967"/>
    </source>
</evidence>
<feature type="domain" description="ABC transporter" evidence="8">
    <location>
        <begin position="2"/>
        <end position="224"/>
    </location>
</feature>
<sequence>MLSAQNLSKKYGQLQVLNDVSLEIKKGEFVAIAGPSGAGKSTLLHLLGSLDFPDRGHVKLMDKDIFKLSAKKQSAFRNEHMGFVFQFHHLLPEFTALENVCMPLWIADKNKKEVTEAATAVLKTVGLLHRMNHKPTELSGGEQQRVAIARAIVHKPSVIFADEPTGNLDTANAQAVHELFLELRALYNHTFVIVTHNEKLAAMADRTLFMKDGRIEMERLKEDIG</sequence>
<evidence type="ECO:0000256" key="4">
    <source>
        <dbReference type="ARBA" id="ARBA00022741"/>
    </source>
</evidence>
<dbReference type="GO" id="GO:0005886">
    <property type="term" value="C:plasma membrane"/>
    <property type="evidence" value="ECO:0007669"/>
    <property type="project" value="TreeGrafter"/>
</dbReference>
<dbReference type="Proteomes" id="UP000323632">
    <property type="component" value="Unassembled WGS sequence"/>
</dbReference>
<dbReference type="PROSITE" id="PS50893">
    <property type="entry name" value="ABC_TRANSPORTER_2"/>
    <property type="match status" value="1"/>
</dbReference>
<dbReference type="InterPro" id="IPR017871">
    <property type="entry name" value="ABC_transporter-like_CS"/>
</dbReference>
<dbReference type="FunFam" id="3.40.50.300:FF:000230">
    <property type="entry name" value="Lipoprotein-releasing system ATP-binding protein LolD"/>
    <property type="match status" value="1"/>
</dbReference>
<accession>A0A5M6CPY0</accession>
<dbReference type="GO" id="GO:0016887">
    <property type="term" value="F:ATP hydrolysis activity"/>
    <property type="evidence" value="ECO:0007669"/>
    <property type="project" value="InterPro"/>
</dbReference>
<keyword evidence="7" id="KW-0472">Membrane</keyword>
<dbReference type="GO" id="GO:0005524">
    <property type="term" value="F:ATP binding"/>
    <property type="evidence" value="ECO:0007669"/>
    <property type="project" value="UniProtKB-KW"/>
</dbReference>
<dbReference type="Pfam" id="PF00005">
    <property type="entry name" value="ABC_tran"/>
    <property type="match status" value="1"/>
</dbReference>
<keyword evidence="5 9" id="KW-0067">ATP-binding</keyword>
<evidence type="ECO:0000313" key="10">
    <source>
        <dbReference type="Proteomes" id="UP000323632"/>
    </source>
</evidence>
<dbReference type="GO" id="GO:0044874">
    <property type="term" value="P:lipoprotein localization to outer membrane"/>
    <property type="evidence" value="ECO:0007669"/>
    <property type="project" value="UniProtKB-ARBA"/>
</dbReference>
<keyword evidence="4" id="KW-0547">Nucleotide-binding</keyword>
<dbReference type="GO" id="GO:0022857">
    <property type="term" value="F:transmembrane transporter activity"/>
    <property type="evidence" value="ECO:0007669"/>
    <property type="project" value="TreeGrafter"/>
</dbReference>
<dbReference type="PROSITE" id="PS00211">
    <property type="entry name" value="ABC_TRANSPORTER_1"/>
    <property type="match status" value="1"/>
</dbReference>
<dbReference type="SMART" id="SM00382">
    <property type="entry name" value="AAA"/>
    <property type="match status" value="1"/>
</dbReference>
<dbReference type="InterPro" id="IPR003593">
    <property type="entry name" value="AAA+_ATPase"/>
</dbReference>
<dbReference type="InterPro" id="IPR015854">
    <property type="entry name" value="ABC_transpr_LolD-like"/>
</dbReference>
<dbReference type="CDD" id="cd03255">
    <property type="entry name" value="ABC_MJ0796_LolCDE_FtsE"/>
    <property type="match status" value="1"/>
</dbReference>
<keyword evidence="6" id="KW-1278">Translocase</keyword>
<reference evidence="9 10" key="1">
    <citation type="submission" date="2019-09" db="EMBL/GenBank/DDBJ databases">
        <title>Genome sequence and assembly of Taibaiella sp.</title>
        <authorList>
            <person name="Chhetri G."/>
        </authorList>
    </citation>
    <scope>NUCLEOTIDE SEQUENCE [LARGE SCALE GENOMIC DNA]</scope>
    <source>
        <strain evidence="9 10">KVB11</strain>
    </source>
</reference>
<dbReference type="PANTHER" id="PTHR24220">
    <property type="entry name" value="IMPORT ATP-BINDING PROTEIN"/>
    <property type="match status" value="1"/>
</dbReference>
<dbReference type="GO" id="GO:0089705">
    <property type="term" value="P:protein localization to outer membrane"/>
    <property type="evidence" value="ECO:0007669"/>
    <property type="project" value="UniProtKB-ARBA"/>
</dbReference>
<organism evidence="9 10">
    <name type="scientific">Taibaiella lutea</name>
    <dbReference type="NCBI Taxonomy" id="2608001"/>
    <lineage>
        <taxon>Bacteria</taxon>
        <taxon>Pseudomonadati</taxon>
        <taxon>Bacteroidota</taxon>
        <taxon>Chitinophagia</taxon>
        <taxon>Chitinophagales</taxon>
        <taxon>Chitinophagaceae</taxon>
        <taxon>Taibaiella</taxon>
    </lineage>
</organism>
<proteinExistence type="inferred from homology"/>
<dbReference type="SUPFAM" id="SSF52540">
    <property type="entry name" value="P-loop containing nucleoside triphosphate hydrolases"/>
    <property type="match status" value="1"/>
</dbReference>
<evidence type="ECO:0000256" key="3">
    <source>
        <dbReference type="ARBA" id="ARBA00022475"/>
    </source>
</evidence>
<keyword evidence="3" id="KW-1003">Cell membrane</keyword>
<dbReference type="RefSeq" id="WP_150031799.1">
    <property type="nucleotide sequence ID" value="NZ_VWSH01000001.1"/>
</dbReference>
<evidence type="ECO:0000256" key="7">
    <source>
        <dbReference type="ARBA" id="ARBA00023136"/>
    </source>
</evidence>
<dbReference type="InterPro" id="IPR003439">
    <property type="entry name" value="ABC_transporter-like_ATP-bd"/>
</dbReference>
<dbReference type="Gene3D" id="3.40.50.300">
    <property type="entry name" value="P-loop containing nucleotide triphosphate hydrolases"/>
    <property type="match status" value="1"/>
</dbReference>
<evidence type="ECO:0000313" key="9">
    <source>
        <dbReference type="EMBL" id="KAA5537224.1"/>
    </source>
</evidence>
<dbReference type="InterPro" id="IPR017911">
    <property type="entry name" value="MacB-like_ATP-bd"/>
</dbReference>
<dbReference type="PANTHER" id="PTHR24220:SF689">
    <property type="entry name" value="LIPOPROTEIN-RELEASING SYSTEM ATP-BINDING PROTEIN LOLD"/>
    <property type="match status" value="1"/>
</dbReference>
<comment type="similarity">
    <text evidence="1">Belongs to the ABC transporter superfamily.</text>
</comment>
<keyword evidence="10" id="KW-1185">Reference proteome</keyword>
<evidence type="ECO:0000259" key="8">
    <source>
        <dbReference type="PROSITE" id="PS50893"/>
    </source>
</evidence>